<gene>
    <name evidence="6" type="ORF">SAMN05443633_111119</name>
</gene>
<keyword evidence="7" id="KW-1185">Reference proteome</keyword>
<dbReference type="SMART" id="SM00382">
    <property type="entry name" value="AAA"/>
    <property type="match status" value="1"/>
</dbReference>
<dbReference type="Proteomes" id="UP000184518">
    <property type="component" value="Unassembled WGS sequence"/>
</dbReference>
<dbReference type="Gene3D" id="3.40.50.300">
    <property type="entry name" value="P-loop containing nucleotide triphosphate hydrolases"/>
    <property type="match status" value="1"/>
</dbReference>
<dbReference type="OrthoDB" id="9782110at2"/>
<dbReference type="STRING" id="1416778.SAMN05443633_111119"/>
<dbReference type="InterPro" id="IPR027417">
    <property type="entry name" value="P-loop_NTPase"/>
</dbReference>
<dbReference type="GO" id="GO:0043565">
    <property type="term" value="F:sequence-specific DNA binding"/>
    <property type="evidence" value="ECO:0007669"/>
    <property type="project" value="InterPro"/>
</dbReference>
<dbReference type="SUPFAM" id="SSF46689">
    <property type="entry name" value="Homeodomain-like"/>
    <property type="match status" value="1"/>
</dbReference>
<dbReference type="PROSITE" id="PS00675">
    <property type="entry name" value="SIGMA54_INTERACT_1"/>
    <property type="match status" value="1"/>
</dbReference>
<dbReference type="Gene3D" id="1.10.10.60">
    <property type="entry name" value="Homeodomain-like"/>
    <property type="match status" value="1"/>
</dbReference>
<reference evidence="7" key="1">
    <citation type="submission" date="2016-11" db="EMBL/GenBank/DDBJ databases">
        <authorList>
            <person name="Varghese N."/>
            <person name="Submissions S."/>
        </authorList>
    </citation>
    <scope>NUCLEOTIDE SEQUENCE [LARGE SCALE GENOMIC DNA]</scope>
    <source>
        <strain evidence="7">DSM 27619</strain>
    </source>
</reference>
<dbReference type="AlphaFoldDB" id="A0A1M5HYT5"/>
<evidence type="ECO:0000256" key="3">
    <source>
        <dbReference type="ARBA" id="ARBA00023015"/>
    </source>
</evidence>
<dbReference type="FunFam" id="3.40.50.300:FF:000006">
    <property type="entry name" value="DNA-binding transcriptional regulator NtrC"/>
    <property type="match status" value="1"/>
</dbReference>
<organism evidence="6 7">
    <name type="scientific">Chryseobacterium arachidis</name>
    <dbReference type="NCBI Taxonomy" id="1416778"/>
    <lineage>
        <taxon>Bacteria</taxon>
        <taxon>Pseudomonadati</taxon>
        <taxon>Bacteroidota</taxon>
        <taxon>Flavobacteriia</taxon>
        <taxon>Flavobacteriales</taxon>
        <taxon>Weeksellaceae</taxon>
        <taxon>Chryseobacterium group</taxon>
        <taxon>Chryseobacterium</taxon>
    </lineage>
</organism>
<dbReference type="Gene3D" id="1.10.8.60">
    <property type="match status" value="1"/>
</dbReference>
<dbReference type="InterPro" id="IPR003593">
    <property type="entry name" value="AAA+_ATPase"/>
</dbReference>
<keyword evidence="2" id="KW-0067">ATP-binding</keyword>
<dbReference type="RefSeq" id="WP_072961218.1">
    <property type="nucleotide sequence ID" value="NZ_FQUT01000011.1"/>
</dbReference>
<dbReference type="InterPro" id="IPR002078">
    <property type="entry name" value="Sigma_54_int"/>
</dbReference>
<keyword evidence="3" id="KW-0805">Transcription regulation</keyword>
<dbReference type="InterPro" id="IPR009057">
    <property type="entry name" value="Homeodomain-like_sf"/>
</dbReference>
<evidence type="ECO:0000259" key="5">
    <source>
        <dbReference type="PROSITE" id="PS50045"/>
    </source>
</evidence>
<dbReference type="PANTHER" id="PTHR32071:SF57">
    <property type="entry name" value="C4-DICARBOXYLATE TRANSPORT TRANSCRIPTIONAL REGULATORY PROTEIN DCTD"/>
    <property type="match status" value="1"/>
</dbReference>
<feature type="domain" description="Sigma-54 factor interaction" evidence="5">
    <location>
        <begin position="204"/>
        <end position="433"/>
    </location>
</feature>
<dbReference type="Pfam" id="PF02954">
    <property type="entry name" value="HTH_8"/>
    <property type="match status" value="1"/>
</dbReference>
<accession>A0A1M5HYT5</accession>
<keyword evidence="1" id="KW-0547">Nucleotide-binding</keyword>
<protein>
    <submittedName>
        <fullName evidence="6">Regulatory protein, Fis family</fullName>
    </submittedName>
</protein>
<evidence type="ECO:0000256" key="4">
    <source>
        <dbReference type="ARBA" id="ARBA00023163"/>
    </source>
</evidence>
<proteinExistence type="predicted"/>
<evidence type="ECO:0000256" key="2">
    <source>
        <dbReference type="ARBA" id="ARBA00022840"/>
    </source>
</evidence>
<dbReference type="GO" id="GO:0005524">
    <property type="term" value="F:ATP binding"/>
    <property type="evidence" value="ECO:0007669"/>
    <property type="project" value="UniProtKB-KW"/>
</dbReference>
<dbReference type="GO" id="GO:0006355">
    <property type="term" value="P:regulation of DNA-templated transcription"/>
    <property type="evidence" value="ECO:0007669"/>
    <property type="project" value="InterPro"/>
</dbReference>
<dbReference type="InterPro" id="IPR058031">
    <property type="entry name" value="AAA_lid_NorR"/>
</dbReference>
<evidence type="ECO:0000313" key="6">
    <source>
        <dbReference type="EMBL" id="SHG21087.1"/>
    </source>
</evidence>
<name>A0A1M5HYT5_9FLAO</name>
<sequence length="517" mass="58944">MSKLSDQNTEMMKRLQYMQKEQLIISGLTKEFSAVLDKNEFQFIVNKSFKTEFQYNDITIIKDSGNHTEIFFSSFPNQNDTTGSNAYFEECLQSAEPLIFDLKELSGSLPSYFIEAKKSGMRIAVGFGLPSVRNSKNVLFIFYKHFISSENIPERILAGISTQLSITIHNIMIGDQLKNFQSNPILHQEETIQTNESKQGFQGIIGKSALMTEIFEQISQVAPSQSNVIIYGETGTGKELVAQAIHRLSKFSRKKMIRINCAAIPANLIESELFGHEKGSFTGATEQRKGKFELAHNSTIFLDEIGELPLELQGRLLRVLQEKEVERIGGNKRIKVNARVIAATNRNLEQEVSDGKFRSDLFYRLNVFPIRLPALRERKEDIPLLAEYFLKKLYVKTGQKINGFSPKVIKSMIENSWLGNIRELENMVEKSMLTAKSHIIKEMDFPKMMTQQNTAQDFQLRTLREFEKEYILKVVQKCSGKIFGENGAAKLLGLPPTTLISKMQKLGIEKKHHFKNK</sequence>
<dbReference type="PANTHER" id="PTHR32071">
    <property type="entry name" value="TRANSCRIPTIONAL REGULATORY PROTEIN"/>
    <property type="match status" value="1"/>
</dbReference>
<dbReference type="PROSITE" id="PS50045">
    <property type="entry name" value="SIGMA54_INTERACT_4"/>
    <property type="match status" value="1"/>
</dbReference>
<keyword evidence="4" id="KW-0804">Transcription</keyword>
<evidence type="ECO:0000313" key="7">
    <source>
        <dbReference type="Proteomes" id="UP000184518"/>
    </source>
</evidence>
<dbReference type="InterPro" id="IPR025662">
    <property type="entry name" value="Sigma_54_int_dom_ATP-bd_1"/>
</dbReference>
<dbReference type="Pfam" id="PF25601">
    <property type="entry name" value="AAA_lid_14"/>
    <property type="match status" value="1"/>
</dbReference>
<dbReference type="InterPro" id="IPR002197">
    <property type="entry name" value="HTH_Fis"/>
</dbReference>
<dbReference type="SUPFAM" id="SSF52540">
    <property type="entry name" value="P-loop containing nucleoside triphosphate hydrolases"/>
    <property type="match status" value="1"/>
</dbReference>
<dbReference type="EMBL" id="FQUT01000011">
    <property type="protein sequence ID" value="SHG21087.1"/>
    <property type="molecule type" value="Genomic_DNA"/>
</dbReference>
<dbReference type="CDD" id="cd00009">
    <property type="entry name" value="AAA"/>
    <property type="match status" value="1"/>
</dbReference>
<dbReference type="Pfam" id="PF00158">
    <property type="entry name" value="Sigma54_activat"/>
    <property type="match status" value="1"/>
</dbReference>
<evidence type="ECO:0000256" key="1">
    <source>
        <dbReference type="ARBA" id="ARBA00022741"/>
    </source>
</evidence>